<organism evidence="2 3">
    <name type="scientific">Desulfobotulus pelophilus</name>
    <dbReference type="NCBI Taxonomy" id="2823377"/>
    <lineage>
        <taxon>Bacteria</taxon>
        <taxon>Pseudomonadati</taxon>
        <taxon>Thermodesulfobacteriota</taxon>
        <taxon>Desulfobacteria</taxon>
        <taxon>Desulfobacterales</taxon>
        <taxon>Desulfobacteraceae</taxon>
        <taxon>Desulfobotulus</taxon>
    </lineage>
</organism>
<feature type="chain" id="PRO_5045681859" evidence="1">
    <location>
        <begin position="24"/>
        <end position="133"/>
    </location>
</feature>
<reference evidence="2 3" key="1">
    <citation type="submission" date="2022-11" db="EMBL/GenBank/DDBJ databases">
        <title>Desulfobotulus tamanensis H1 sp. nov. - anaerobic, alkaliphilic, sulphate reducing bacterium isolated from terrestrial mud volcano.</title>
        <authorList>
            <person name="Frolova A."/>
            <person name="Merkel A.Y."/>
            <person name="Slobodkin A.I."/>
        </authorList>
    </citation>
    <scope>NUCLEOTIDE SEQUENCE [LARGE SCALE GENOMIC DNA]</scope>
    <source>
        <strain evidence="2 3">H1</strain>
    </source>
</reference>
<evidence type="ECO:0000256" key="1">
    <source>
        <dbReference type="SAM" id="SignalP"/>
    </source>
</evidence>
<accession>A0ABT3N8M8</accession>
<dbReference type="RefSeq" id="WP_265424260.1">
    <property type="nucleotide sequence ID" value="NZ_JAPFPW010000004.1"/>
</dbReference>
<evidence type="ECO:0000313" key="3">
    <source>
        <dbReference type="Proteomes" id="UP001209681"/>
    </source>
</evidence>
<protein>
    <submittedName>
        <fullName evidence="2">Uncharacterized protein</fullName>
    </submittedName>
</protein>
<gene>
    <name evidence="2" type="ORF">OOT00_05255</name>
</gene>
<comment type="caution">
    <text evidence="2">The sequence shown here is derived from an EMBL/GenBank/DDBJ whole genome shotgun (WGS) entry which is preliminary data.</text>
</comment>
<evidence type="ECO:0000313" key="2">
    <source>
        <dbReference type="EMBL" id="MCW7753392.1"/>
    </source>
</evidence>
<name>A0ABT3N8M8_9BACT</name>
<keyword evidence="1" id="KW-0732">Signal</keyword>
<sequence length="133" mass="15821">MKRKRLFFVMAFWFFLSVQTVSADYFSGDRILELRNMTGQRIDITKSRNQQFQQQQVQWHTLSPGQVSQSNVLQGSYLHIRRHLDDDASGRYQSFRLGHHADFRWFWLVKGQKAGNFMLDADYERARGRDASR</sequence>
<dbReference type="Proteomes" id="UP001209681">
    <property type="component" value="Unassembled WGS sequence"/>
</dbReference>
<feature type="signal peptide" evidence="1">
    <location>
        <begin position="1"/>
        <end position="23"/>
    </location>
</feature>
<keyword evidence="3" id="KW-1185">Reference proteome</keyword>
<dbReference type="EMBL" id="JAPFPW010000004">
    <property type="protein sequence ID" value="MCW7753392.1"/>
    <property type="molecule type" value="Genomic_DNA"/>
</dbReference>
<proteinExistence type="predicted"/>